<dbReference type="AlphaFoldDB" id="A0A067TCP2"/>
<feature type="compositionally biased region" description="Acidic residues" evidence="1">
    <location>
        <begin position="204"/>
        <end position="218"/>
    </location>
</feature>
<organism evidence="2 3">
    <name type="scientific">Galerina marginata (strain CBS 339.88)</name>
    <dbReference type="NCBI Taxonomy" id="685588"/>
    <lineage>
        <taxon>Eukaryota</taxon>
        <taxon>Fungi</taxon>
        <taxon>Dikarya</taxon>
        <taxon>Basidiomycota</taxon>
        <taxon>Agaricomycotina</taxon>
        <taxon>Agaricomycetes</taxon>
        <taxon>Agaricomycetidae</taxon>
        <taxon>Agaricales</taxon>
        <taxon>Agaricineae</taxon>
        <taxon>Strophariaceae</taxon>
        <taxon>Galerina</taxon>
    </lineage>
</organism>
<dbReference type="Proteomes" id="UP000027222">
    <property type="component" value="Unassembled WGS sequence"/>
</dbReference>
<evidence type="ECO:0000256" key="1">
    <source>
        <dbReference type="SAM" id="MobiDB-lite"/>
    </source>
</evidence>
<sequence length="263" mass="29628">MGHSAFMKSLPGERIRRNPGRRSINWNCDYYIPQARIDDGDSRVYEEDIHEYDAERQRDYMAPAQPTHESDSCELFTGSGAGPVDSESTQVGVTASIMDLARPAKVKGRRGRETGKQRQLYANIQNTVQRQAAMSSKDPNSALLTGHPDQQAVSLSFKFLDGIDGSEAFSEIFGMSDIGSVSEMWEDDWNSGSESEHQGRREYLEDDWEDIYEPDGESDVYKRRAGTDVHHHDPRASDLESPRDQVKRHPRITYAAALRKDGG</sequence>
<proteinExistence type="predicted"/>
<gene>
    <name evidence="2" type="ORF">GALMADRAFT_135997</name>
</gene>
<feature type="compositionally biased region" description="Basic and acidic residues" evidence="1">
    <location>
        <begin position="219"/>
        <end position="247"/>
    </location>
</feature>
<accession>A0A067TCP2</accession>
<feature type="region of interest" description="Disordered" evidence="1">
    <location>
        <begin position="187"/>
        <end position="250"/>
    </location>
</feature>
<evidence type="ECO:0000313" key="3">
    <source>
        <dbReference type="Proteomes" id="UP000027222"/>
    </source>
</evidence>
<protein>
    <submittedName>
        <fullName evidence="2">Uncharacterized protein</fullName>
    </submittedName>
</protein>
<dbReference type="EMBL" id="KL142371">
    <property type="protein sequence ID" value="KDR80916.1"/>
    <property type="molecule type" value="Genomic_DNA"/>
</dbReference>
<keyword evidence="3" id="KW-1185">Reference proteome</keyword>
<feature type="compositionally biased region" description="Basic and acidic residues" evidence="1">
    <location>
        <begin position="194"/>
        <end position="203"/>
    </location>
</feature>
<dbReference type="HOGENOM" id="CLU_1057855_0_0_1"/>
<name>A0A067TCP2_GALM3</name>
<reference evidence="3" key="1">
    <citation type="journal article" date="2014" name="Proc. Natl. Acad. Sci. U.S.A.">
        <title>Extensive sampling of basidiomycete genomes demonstrates inadequacy of the white-rot/brown-rot paradigm for wood decay fungi.</title>
        <authorList>
            <person name="Riley R."/>
            <person name="Salamov A.A."/>
            <person name="Brown D.W."/>
            <person name="Nagy L.G."/>
            <person name="Floudas D."/>
            <person name="Held B.W."/>
            <person name="Levasseur A."/>
            <person name="Lombard V."/>
            <person name="Morin E."/>
            <person name="Otillar R."/>
            <person name="Lindquist E.A."/>
            <person name="Sun H."/>
            <person name="LaButti K.M."/>
            <person name="Schmutz J."/>
            <person name="Jabbour D."/>
            <person name="Luo H."/>
            <person name="Baker S.E."/>
            <person name="Pisabarro A.G."/>
            <person name="Walton J.D."/>
            <person name="Blanchette R.A."/>
            <person name="Henrissat B."/>
            <person name="Martin F."/>
            <person name="Cullen D."/>
            <person name="Hibbett D.S."/>
            <person name="Grigoriev I.V."/>
        </authorList>
    </citation>
    <scope>NUCLEOTIDE SEQUENCE [LARGE SCALE GENOMIC DNA]</scope>
    <source>
        <strain evidence="3">CBS 339.88</strain>
    </source>
</reference>
<evidence type="ECO:0000313" key="2">
    <source>
        <dbReference type="EMBL" id="KDR80916.1"/>
    </source>
</evidence>